<feature type="compositionally biased region" description="Pro residues" evidence="1">
    <location>
        <begin position="285"/>
        <end position="297"/>
    </location>
</feature>
<dbReference type="KEGG" id="cthr:CTHT_0057010"/>
<dbReference type="STRING" id="759272.G0SCF3"/>
<dbReference type="OrthoDB" id="5384020at2759"/>
<keyword evidence="3" id="KW-1185">Reference proteome</keyword>
<dbReference type="Proteomes" id="UP000008066">
    <property type="component" value="Unassembled WGS sequence"/>
</dbReference>
<feature type="compositionally biased region" description="Low complexity" evidence="1">
    <location>
        <begin position="260"/>
        <end position="272"/>
    </location>
</feature>
<feature type="region of interest" description="Disordered" evidence="1">
    <location>
        <begin position="89"/>
        <end position="158"/>
    </location>
</feature>
<name>G0SCF3_CHATD</name>
<gene>
    <name evidence="2" type="ORF">CTHT_0057010</name>
</gene>
<evidence type="ECO:0000256" key="1">
    <source>
        <dbReference type="SAM" id="MobiDB-lite"/>
    </source>
</evidence>
<feature type="compositionally biased region" description="Basic and acidic residues" evidence="1">
    <location>
        <begin position="298"/>
        <end position="309"/>
    </location>
</feature>
<feature type="compositionally biased region" description="Acidic residues" evidence="1">
    <location>
        <begin position="94"/>
        <end position="104"/>
    </location>
</feature>
<feature type="compositionally biased region" description="Low complexity" evidence="1">
    <location>
        <begin position="176"/>
        <end position="211"/>
    </location>
</feature>
<reference evidence="2 3" key="1">
    <citation type="journal article" date="2011" name="Cell">
        <title>Insight into structure and assembly of the nuclear pore complex by utilizing the genome of a eukaryotic thermophile.</title>
        <authorList>
            <person name="Amlacher S."/>
            <person name="Sarges P."/>
            <person name="Flemming D."/>
            <person name="van Noort V."/>
            <person name="Kunze R."/>
            <person name="Devos D.P."/>
            <person name="Arumugam M."/>
            <person name="Bork P."/>
            <person name="Hurt E."/>
        </authorList>
    </citation>
    <scope>NUCLEOTIDE SEQUENCE [LARGE SCALE GENOMIC DNA]</scope>
    <source>
        <strain evidence="3">DSM 1495 / CBS 144.50 / IMI 039719</strain>
    </source>
</reference>
<sequence length="315" mass="33389">MLSDTGNQPSSNQADEMARTQRRGSITSSAFSSFFRNNSVSQVPPVPFATPLATAAMSDHRRRMSVAAIGLSGTSPTTPSALLRRASLSTNDSSIDESAVDDDEPRPAAPPFPRRMSFGAATAAQAMRSVRGPTSPGLNGRQQPQSPATPTTPTTPTAASIMMRRGSHTWEQIMSSAQALQTQSHQAQTQIQSQASTATLSRTSSNLFSSSPARSDQGFNWSDQLRSRAESTVSGAARASFSFPSASMAGSPPRPPMPAPQAAVATAGVGVSPRHDRAKSVSDMPAPPAQPPKPRQPQKPDHFQERILKGDFYMD</sequence>
<feature type="compositionally biased region" description="Polar residues" evidence="1">
    <location>
        <begin position="1"/>
        <end position="14"/>
    </location>
</feature>
<evidence type="ECO:0000313" key="2">
    <source>
        <dbReference type="EMBL" id="EGS19079.1"/>
    </source>
</evidence>
<feature type="compositionally biased region" description="Low complexity" evidence="1">
    <location>
        <begin position="234"/>
        <end position="251"/>
    </location>
</feature>
<dbReference type="OMA" id="VTIMEPP"/>
<evidence type="ECO:0000313" key="3">
    <source>
        <dbReference type="Proteomes" id="UP000008066"/>
    </source>
</evidence>
<feature type="compositionally biased region" description="Low complexity" evidence="1">
    <location>
        <begin position="142"/>
        <end position="158"/>
    </location>
</feature>
<dbReference type="AlphaFoldDB" id="G0SCF3"/>
<dbReference type="EMBL" id="GL988045">
    <property type="protein sequence ID" value="EGS19079.1"/>
    <property type="molecule type" value="Genomic_DNA"/>
</dbReference>
<feature type="region of interest" description="Disordered" evidence="1">
    <location>
        <begin position="1"/>
        <end position="25"/>
    </location>
</feature>
<organism evidence="3">
    <name type="scientific">Chaetomium thermophilum (strain DSM 1495 / CBS 144.50 / IMI 039719)</name>
    <name type="common">Thermochaetoides thermophila</name>
    <dbReference type="NCBI Taxonomy" id="759272"/>
    <lineage>
        <taxon>Eukaryota</taxon>
        <taxon>Fungi</taxon>
        <taxon>Dikarya</taxon>
        <taxon>Ascomycota</taxon>
        <taxon>Pezizomycotina</taxon>
        <taxon>Sordariomycetes</taxon>
        <taxon>Sordariomycetidae</taxon>
        <taxon>Sordariales</taxon>
        <taxon>Chaetomiaceae</taxon>
        <taxon>Thermochaetoides</taxon>
    </lineage>
</organism>
<feature type="region of interest" description="Disordered" evidence="1">
    <location>
        <begin position="176"/>
        <end position="315"/>
    </location>
</feature>
<dbReference type="eggNOG" id="ENOG502SA1F">
    <property type="taxonomic scope" value="Eukaryota"/>
</dbReference>
<protein>
    <submittedName>
        <fullName evidence="2">Uncharacterized protein</fullName>
    </submittedName>
</protein>
<dbReference type="RefSeq" id="XP_006696024.1">
    <property type="nucleotide sequence ID" value="XM_006695961.1"/>
</dbReference>
<feature type="compositionally biased region" description="Polar residues" evidence="1">
    <location>
        <begin position="212"/>
        <end position="224"/>
    </location>
</feature>
<accession>G0SCF3</accession>
<proteinExistence type="predicted"/>
<dbReference type="GeneID" id="18259739"/>
<dbReference type="HOGENOM" id="CLU_058677_2_0_1"/>